<accession>A0A5J4NI89</accession>
<gene>
    <name evidence="2" type="ORF">DEA37_0009384</name>
</gene>
<feature type="compositionally biased region" description="Acidic residues" evidence="1">
    <location>
        <begin position="43"/>
        <end position="52"/>
    </location>
</feature>
<feature type="region of interest" description="Disordered" evidence="1">
    <location>
        <begin position="1"/>
        <end position="101"/>
    </location>
</feature>
<evidence type="ECO:0008006" key="4">
    <source>
        <dbReference type="Google" id="ProtNLM"/>
    </source>
</evidence>
<protein>
    <recommendedName>
        <fullName evidence="4">ISXO2-like transposase domain-containing protein</fullName>
    </recommendedName>
</protein>
<name>A0A5J4NI89_9TREM</name>
<dbReference type="InterPro" id="IPR053164">
    <property type="entry name" value="IS1016-like_transposase"/>
</dbReference>
<organism evidence="2 3">
    <name type="scientific">Paragonimus westermani</name>
    <dbReference type="NCBI Taxonomy" id="34504"/>
    <lineage>
        <taxon>Eukaryota</taxon>
        <taxon>Metazoa</taxon>
        <taxon>Spiralia</taxon>
        <taxon>Lophotrochozoa</taxon>
        <taxon>Platyhelminthes</taxon>
        <taxon>Trematoda</taxon>
        <taxon>Digenea</taxon>
        <taxon>Plagiorchiida</taxon>
        <taxon>Troglotremata</taxon>
        <taxon>Troglotrematidae</taxon>
        <taxon>Paragonimus</taxon>
    </lineage>
</organism>
<evidence type="ECO:0000313" key="2">
    <source>
        <dbReference type="EMBL" id="KAA3675174.1"/>
    </source>
</evidence>
<dbReference type="EMBL" id="QNGE01002681">
    <property type="protein sequence ID" value="KAA3675174.1"/>
    <property type="molecule type" value="Genomic_DNA"/>
</dbReference>
<dbReference type="PANTHER" id="PTHR47163:SF2">
    <property type="entry name" value="SI:DKEY-17M8.2"/>
    <property type="match status" value="1"/>
</dbReference>
<sequence length="406" mass="46966">MASSNSKEDAYDDYTYEDFDLSDSDQEHSLHTPVPDDGPVIDVLEESGDLIEMESQANIPTPMHEECQDKEDMDEPRPRKDVTNDDSKWQAPKPLSRAVLPSLEQNDKARVTICRQPFVSEAEWDAEQVEKDAFRALVLDQTKLALWLARRRLISNESYCTNCPRPIAMGLSREISHNDFYVWRCRKCGRRFPVRLRSVFDKLKCTMDVLVYLIYMWAEGATFDEMCNETGAPPAVVTVFINRLRAVCSWYLKRETDRLEGVIEIAEGAYLDPPRICALAGVERFGNRCFLIRLPQERCNQKLLIRFIRHRVKPGSTIITSDWPGYKPLGDLPEGYAHLVADPERNVTIQKADNLLEQLAMFIDELQTDCREQFSSILDEFVWRRICTEKRFSRVCYILAQLYNVS</sequence>
<dbReference type="Proteomes" id="UP000324629">
    <property type="component" value="Unassembled WGS sequence"/>
</dbReference>
<comment type="caution">
    <text evidence="2">The sequence shown here is derived from an EMBL/GenBank/DDBJ whole genome shotgun (WGS) entry which is preliminary data.</text>
</comment>
<evidence type="ECO:0000256" key="1">
    <source>
        <dbReference type="SAM" id="MobiDB-lite"/>
    </source>
</evidence>
<proteinExistence type="predicted"/>
<evidence type="ECO:0000313" key="3">
    <source>
        <dbReference type="Proteomes" id="UP000324629"/>
    </source>
</evidence>
<keyword evidence="3" id="KW-1185">Reference proteome</keyword>
<reference evidence="2 3" key="1">
    <citation type="journal article" date="2019" name="Gigascience">
        <title>Whole-genome sequence of the oriental lung fluke Paragonimus westermani.</title>
        <authorList>
            <person name="Oey H."/>
            <person name="Zakrzewski M."/>
            <person name="Narain K."/>
            <person name="Devi K.R."/>
            <person name="Agatsuma T."/>
            <person name="Nawaratna S."/>
            <person name="Gobert G.N."/>
            <person name="Jones M.K."/>
            <person name="Ragan M.A."/>
            <person name="McManus D.P."/>
            <person name="Krause L."/>
        </authorList>
    </citation>
    <scope>NUCLEOTIDE SEQUENCE [LARGE SCALE GENOMIC DNA]</scope>
    <source>
        <strain evidence="2 3">IND2009</strain>
    </source>
</reference>
<dbReference type="PANTHER" id="PTHR47163">
    <property type="entry name" value="DDE_TNP_IS1595 DOMAIN-CONTAINING PROTEIN"/>
    <property type="match status" value="1"/>
</dbReference>
<feature type="compositionally biased region" description="Acidic residues" evidence="1">
    <location>
        <begin position="10"/>
        <end position="24"/>
    </location>
</feature>
<dbReference type="AlphaFoldDB" id="A0A5J4NI89"/>
<feature type="compositionally biased region" description="Basic and acidic residues" evidence="1">
    <location>
        <begin position="75"/>
        <end position="88"/>
    </location>
</feature>